<dbReference type="EMBL" id="MUXF01000004">
    <property type="protein sequence ID" value="PUE67172.1"/>
    <property type="molecule type" value="Genomic_DNA"/>
</dbReference>
<evidence type="ECO:0000259" key="1">
    <source>
        <dbReference type="Pfam" id="PF06527"/>
    </source>
</evidence>
<proteinExistence type="predicted"/>
<dbReference type="RefSeq" id="WP_108527235.1">
    <property type="nucleotide sequence ID" value="NZ_MUXF01000004.1"/>
</dbReference>
<name>A0ABX5JJ42_9BACT</name>
<dbReference type="InterPro" id="IPR009492">
    <property type="entry name" value="TniQ"/>
</dbReference>
<protein>
    <recommendedName>
        <fullName evidence="1">TniQ domain-containing protein</fullName>
    </recommendedName>
</protein>
<reference evidence="2 3" key="1">
    <citation type="submission" date="2017-02" db="EMBL/GenBank/DDBJ databases">
        <title>Arcobacter lacus sp. nov., a new species isolated from reclaimed water.</title>
        <authorList>
            <person name="Figueras M.J."/>
            <person name="Perez-Cataluna A."/>
            <person name="Salas-Masso N."/>
        </authorList>
    </citation>
    <scope>NUCLEOTIDE SEQUENCE [LARGE SCALE GENOMIC DNA]</scope>
    <source>
        <strain evidence="2 3">RW43-9</strain>
    </source>
</reference>
<evidence type="ECO:0000313" key="3">
    <source>
        <dbReference type="Proteomes" id="UP000251311"/>
    </source>
</evidence>
<feature type="domain" description="TniQ" evidence="1">
    <location>
        <begin position="18"/>
        <end position="157"/>
    </location>
</feature>
<comment type="caution">
    <text evidence="2">The sequence shown here is derived from an EMBL/GenBank/DDBJ whole genome shotgun (WGS) entry which is preliminary data.</text>
</comment>
<gene>
    <name evidence="2" type="ORF">B0175_03080</name>
</gene>
<sequence>MAKKKRNNAWVQDYFFLIVPQPFKDELLSSWLTRVAIEHKRQLPIFLTLFVKKEGNQISRIDIDFLYDEKLFESLSNKSNLTKEDIFKMSLRSEEGYLFSCNNCLYPPLQIRKLTDKRTHNGLMYCPKCLVEDKIPYFRKKWRYEFYNACPKHKVFLTDRCWRCYEKINFSKIKHFKEICICHKCEKDFRENLVIKINSNFEYGLNAITWFENGLNDGYFIIDGEKINSLFVFESFTALRSLVDRKNDLNLKDFPLIEEYKTICKKLEKYNSKKALSIQKEFLLTSLVFYLFEKFPDNFQKFIVENKLTHRDFIHGFKDIPFWYKKMIDKLIPIENKIGREINENEVIGSIKYLESIGERVNIINVAEIVGCHPSIHKEFNKIYKKLNKIL</sequence>
<keyword evidence="3" id="KW-1185">Reference proteome</keyword>
<accession>A0ABX5JJ42</accession>
<organism evidence="2 3">
    <name type="scientific">Arcobacter lacus</name>
    <dbReference type="NCBI Taxonomy" id="1912876"/>
    <lineage>
        <taxon>Bacteria</taxon>
        <taxon>Pseudomonadati</taxon>
        <taxon>Campylobacterota</taxon>
        <taxon>Epsilonproteobacteria</taxon>
        <taxon>Campylobacterales</taxon>
        <taxon>Arcobacteraceae</taxon>
        <taxon>Arcobacter</taxon>
    </lineage>
</organism>
<dbReference type="Pfam" id="PF06527">
    <property type="entry name" value="TniQ"/>
    <property type="match status" value="1"/>
</dbReference>
<dbReference type="Proteomes" id="UP000251311">
    <property type="component" value="Unassembled WGS sequence"/>
</dbReference>
<evidence type="ECO:0000313" key="2">
    <source>
        <dbReference type="EMBL" id="PUE67172.1"/>
    </source>
</evidence>